<dbReference type="InterPro" id="IPR001173">
    <property type="entry name" value="Glyco_trans_2-like"/>
</dbReference>
<dbReference type="CDD" id="cd04179">
    <property type="entry name" value="DPM_DPG-synthase_like"/>
    <property type="match status" value="1"/>
</dbReference>
<evidence type="ECO:0000313" key="3">
    <source>
        <dbReference type="EMBL" id="RJP61132.1"/>
    </source>
</evidence>
<gene>
    <name evidence="3" type="ORF">C4541_02715</name>
</gene>
<evidence type="ECO:0000256" key="1">
    <source>
        <dbReference type="SAM" id="Phobius"/>
    </source>
</evidence>
<keyword evidence="1" id="KW-0472">Membrane</keyword>
<dbReference type="Proteomes" id="UP000266426">
    <property type="component" value="Unassembled WGS sequence"/>
</dbReference>
<proteinExistence type="predicted"/>
<dbReference type="Gene3D" id="3.90.550.10">
    <property type="entry name" value="Spore Coat Polysaccharide Biosynthesis Protein SpsA, Chain A"/>
    <property type="match status" value="1"/>
</dbReference>
<evidence type="ECO:0000259" key="2">
    <source>
        <dbReference type="Pfam" id="PF00535"/>
    </source>
</evidence>
<keyword evidence="3" id="KW-0808">Transferase</keyword>
<reference evidence="3 4" key="1">
    <citation type="journal article" date="2017" name="ISME J.">
        <title>Energy and carbon metabolisms in a deep terrestrial subsurface fluid microbial community.</title>
        <authorList>
            <person name="Momper L."/>
            <person name="Jungbluth S.P."/>
            <person name="Lee M.D."/>
            <person name="Amend J.P."/>
        </authorList>
    </citation>
    <scope>NUCLEOTIDE SEQUENCE [LARGE SCALE GENOMIC DNA]</scope>
    <source>
        <strain evidence="3">SURF_26</strain>
    </source>
</reference>
<dbReference type="GO" id="GO:0016740">
    <property type="term" value="F:transferase activity"/>
    <property type="evidence" value="ECO:0007669"/>
    <property type="project" value="UniProtKB-KW"/>
</dbReference>
<accession>A0A3A4R4Q0</accession>
<dbReference type="InterPro" id="IPR029044">
    <property type="entry name" value="Nucleotide-diphossugar_trans"/>
</dbReference>
<feature type="transmembrane region" description="Helical" evidence="1">
    <location>
        <begin position="215"/>
        <end position="235"/>
    </location>
</feature>
<sequence length="249" mass="28021">MKPDKKIVVVIPAYNAEKTLEKTYNDIPRSSVHEIILVDDASTDRTVEIAQSLGVTVITHQKNAGYGANQKTCYKAALNAGADFVVMIHPDYQYDCRVIPYAIGFLDAGICDVVIGSRIRSRKEALQGGMPFYKYIVNRQLTFAENIILGQNIGDCHSGFRAYTRQVLEKICFEHNSDSFVFDTQLLAQAVWCGFRIGDVPIPTRYLPDSSSISFYQGILYTLGTVMVMVQYLLARCRIGRFRLFQCNC</sequence>
<feature type="domain" description="Glycosyltransferase 2-like" evidence="2">
    <location>
        <begin position="9"/>
        <end position="171"/>
    </location>
</feature>
<protein>
    <submittedName>
        <fullName evidence="3">Glycosyltransferase family 2 protein</fullName>
    </submittedName>
</protein>
<name>A0A3A4R4Q0_9BACT</name>
<dbReference type="PANTHER" id="PTHR48090:SF7">
    <property type="entry name" value="RFBJ PROTEIN"/>
    <property type="match status" value="1"/>
</dbReference>
<evidence type="ECO:0000313" key="4">
    <source>
        <dbReference type="Proteomes" id="UP000266426"/>
    </source>
</evidence>
<dbReference type="InterPro" id="IPR050256">
    <property type="entry name" value="Glycosyltransferase_2"/>
</dbReference>
<organism evidence="3 4">
    <name type="scientific">Candidatus Auribacter fodinae</name>
    <dbReference type="NCBI Taxonomy" id="2093366"/>
    <lineage>
        <taxon>Bacteria</taxon>
        <taxon>Pseudomonadati</taxon>
        <taxon>Candidatus Auribacterota</taxon>
        <taxon>Candidatus Auribacteria</taxon>
        <taxon>Candidatus Auribacterales</taxon>
        <taxon>Candidatus Auribacteraceae</taxon>
        <taxon>Candidatus Auribacter</taxon>
    </lineage>
</organism>
<keyword evidence="1" id="KW-1133">Transmembrane helix</keyword>
<dbReference type="EMBL" id="QZJZ01000016">
    <property type="protein sequence ID" value="RJP61132.1"/>
    <property type="molecule type" value="Genomic_DNA"/>
</dbReference>
<comment type="caution">
    <text evidence="3">The sequence shown here is derived from an EMBL/GenBank/DDBJ whole genome shotgun (WGS) entry which is preliminary data.</text>
</comment>
<dbReference type="AlphaFoldDB" id="A0A3A4R4Q0"/>
<dbReference type="Pfam" id="PF00535">
    <property type="entry name" value="Glycos_transf_2"/>
    <property type="match status" value="1"/>
</dbReference>
<keyword evidence="1" id="KW-0812">Transmembrane</keyword>
<dbReference type="SUPFAM" id="SSF53448">
    <property type="entry name" value="Nucleotide-diphospho-sugar transferases"/>
    <property type="match status" value="1"/>
</dbReference>
<dbReference type="PANTHER" id="PTHR48090">
    <property type="entry name" value="UNDECAPRENYL-PHOSPHATE 4-DEOXY-4-FORMAMIDO-L-ARABINOSE TRANSFERASE-RELATED"/>
    <property type="match status" value="1"/>
</dbReference>